<reference evidence="2" key="1">
    <citation type="submission" date="2021-01" db="EMBL/GenBank/DDBJ databases">
        <authorList>
            <consortium name="Genoscope - CEA"/>
            <person name="William W."/>
        </authorList>
    </citation>
    <scope>NUCLEOTIDE SEQUENCE</scope>
</reference>
<feature type="region of interest" description="Disordered" evidence="1">
    <location>
        <begin position="88"/>
        <end position="113"/>
    </location>
</feature>
<feature type="compositionally biased region" description="Basic and acidic residues" evidence="1">
    <location>
        <begin position="44"/>
        <end position="65"/>
    </location>
</feature>
<dbReference type="AlphaFoldDB" id="A0A816RL74"/>
<name>A0A816RL74_BRANA</name>
<organism evidence="2">
    <name type="scientific">Brassica napus</name>
    <name type="common">Rape</name>
    <dbReference type="NCBI Taxonomy" id="3708"/>
    <lineage>
        <taxon>Eukaryota</taxon>
        <taxon>Viridiplantae</taxon>
        <taxon>Streptophyta</taxon>
        <taxon>Embryophyta</taxon>
        <taxon>Tracheophyta</taxon>
        <taxon>Spermatophyta</taxon>
        <taxon>Magnoliopsida</taxon>
        <taxon>eudicotyledons</taxon>
        <taxon>Gunneridae</taxon>
        <taxon>Pentapetalae</taxon>
        <taxon>rosids</taxon>
        <taxon>malvids</taxon>
        <taxon>Brassicales</taxon>
        <taxon>Brassicaceae</taxon>
        <taxon>Brassiceae</taxon>
        <taxon>Brassica</taxon>
    </lineage>
</organism>
<feature type="compositionally biased region" description="Basic and acidic residues" evidence="1">
    <location>
        <begin position="102"/>
        <end position="111"/>
    </location>
</feature>
<feature type="compositionally biased region" description="Polar residues" evidence="1">
    <location>
        <begin position="90"/>
        <end position="101"/>
    </location>
</feature>
<feature type="compositionally biased region" description="Basic and acidic residues" evidence="1">
    <location>
        <begin position="1"/>
        <end position="30"/>
    </location>
</feature>
<accession>A0A816RL74</accession>
<evidence type="ECO:0000313" key="2">
    <source>
        <dbReference type="EMBL" id="CAF2072759.1"/>
    </source>
</evidence>
<evidence type="ECO:0000256" key="1">
    <source>
        <dbReference type="SAM" id="MobiDB-lite"/>
    </source>
</evidence>
<protein>
    <submittedName>
        <fullName evidence="2">(rape) hypothetical protein</fullName>
    </submittedName>
</protein>
<feature type="region of interest" description="Disordered" evidence="1">
    <location>
        <begin position="1"/>
        <end position="65"/>
    </location>
</feature>
<gene>
    <name evidence="2" type="ORF">DARMORV10_C01P25640.1</name>
</gene>
<proteinExistence type="predicted"/>
<dbReference type="EMBL" id="HG994365">
    <property type="protein sequence ID" value="CAF2072759.1"/>
    <property type="molecule type" value="Genomic_DNA"/>
</dbReference>
<sequence length="250" mass="28191">MIGASERAETTNRDLQSRDAERLHGVDRRSGLAAEKMNPVTGQTHEEGEAWLRPTVTEEKQYTERDHPSSIEVFKCWNQFVASGRRDRATSSSVSSLTKQTRSSDDGEIERRRRRDRAIITTSFGVEMSSLRLKLAMISNWGVGGAFILLFHTVVNPDPISPLIAEYVPFSSDKRYATTQVKAPPQLQKTGAVRVSTVSHGFVYEPYALHEKILWWRRCLYVTSGSLRSLYSTQELAGVSVAVLNFLQRI</sequence>
<dbReference type="Proteomes" id="UP001295469">
    <property type="component" value="Chromosome C01"/>
</dbReference>